<gene>
    <name evidence="3" type="ORF">EH32_06255</name>
</gene>
<accession>A0A074N198</accession>
<feature type="region of interest" description="Disordered" evidence="1">
    <location>
        <begin position="1411"/>
        <end position="1434"/>
    </location>
</feature>
<dbReference type="Proteomes" id="UP000027866">
    <property type="component" value="Unassembled WGS sequence"/>
</dbReference>
<reference evidence="3 4" key="1">
    <citation type="submission" date="2014-04" db="EMBL/GenBank/DDBJ databases">
        <title>A comprehensive comparison of genomes of Erythrobacter spp. Strains.</title>
        <authorList>
            <person name="Zheng Q."/>
        </authorList>
    </citation>
    <scope>NUCLEOTIDE SEQUENCE [LARGE SCALE GENOMIC DNA]</scope>
    <source>
        <strain evidence="3 4">DSM 8509</strain>
    </source>
</reference>
<name>A0A074N198_9SPHN</name>
<keyword evidence="4" id="KW-1185">Reference proteome</keyword>
<dbReference type="InterPro" id="IPR001434">
    <property type="entry name" value="OmcB-like_DUF11"/>
</dbReference>
<dbReference type="Pfam" id="PF01345">
    <property type="entry name" value="DUF11"/>
    <property type="match status" value="1"/>
</dbReference>
<feature type="domain" description="DUF11" evidence="2">
    <location>
        <begin position="360"/>
        <end position="470"/>
    </location>
</feature>
<evidence type="ECO:0000259" key="2">
    <source>
        <dbReference type="Pfam" id="PF01345"/>
    </source>
</evidence>
<dbReference type="SUPFAM" id="SSF49452">
    <property type="entry name" value="Starch-binding domain-like"/>
    <property type="match status" value="1"/>
</dbReference>
<proteinExistence type="predicted"/>
<dbReference type="OrthoDB" id="9773411at2"/>
<protein>
    <recommendedName>
        <fullName evidence="2">DUF11 domain-containing protein</fullName>
    </recommendedName>
</protein>
<dbReference type="EMBL" id="JMIX01000003">
    <property type="protein sequence ID" value="KEO98705.1"/>
    <property type="molecule type" value="Genomic_DNA"/>
</dbReference>
<organism evidence="3 4">
    <name type="scientific">Erythrobacter litoralis</name>
    <dbReference type="NCBI Taxonomy" id="39960"/>
    <lineage>
        <taxon>Bacteria</taxon>
        <taxon>Pseudomonadati</taxon>
        <taxon>Pseudomonadota</taxon>
        <taxon>Alphaproteobacteria</taxon>
        <taxon>Sphingomonadales</taxon>
        <taxon>Erythrobacteraceae</taxon>
        <taxon>Erythrobacter/Porphyrobacter group</taxon>
        <taxon>Erythrobacter</taxon>
    </lineage>
</organism>
<dbReference type="InterPro" id="IPR047589">
    <property type="entry name" value="DUF11_rpt"/>
</dbReference>
<evidence type="ECO:0000256" key="1">
    <source>
        <dbReference type="SAM" id="MobiDB-lite"/>
    </source>
</evidence>
<dbReference type="NCBIfam" id="TIGR01451">
    <property type="entry name" value="B_ant_repeat"/>
    <property type="match status" value="1"/>
</dbReference>
<dbReference type="InterPro" id="IPR013784">
    <property type="entry name" value="Carb-bd-like_fold"/>
</dbReference>
<evidence type="ECO:0000313" key="4">
    <source>
        <dbReference type="Proteomes" id="UP000027866"/>
    </source>
</evidence>
<evidence type="ECO:0000313" key="3">
    <source>
        <dbReference type="EMBL" id="KEO98705.1"/>
    </source>
</evidence>
<comment type="caution">
    <text evidence="3">The sequence shown here is derived from an EMBL/GenBank/DDBJ whole genome shotgun (WGS) entry which is preliminary data.</text>
</comment>
<sequence length="1714" mass="182579">MVLLPFVVPGEGTRAQDRAGGETAETIRTVTNIAEANWRIRGVTAGTQSNEVTVEVTLSPPEIRAFRDSSGSAVELTFRTPVCNVAGEGAQDASSVGSGVASGNAAPLSVQVEQTQVLRAGQDLFFEVRASAANTDSGAVEQIDVTITTSSGDTERVVVFETGPDTGVFVGQIETRRMPPAPIAGDCRLSIEDGTEIEIAALLSGSETVFVSTALTVLADPFGVVFDSETGEPVDGARVTLIDDATGQPATVFASDGVTPWPSSVVSGAPLADGAGRVTQMGPGEFWFPLTEPGRYRIEVEPPAPYAAPSAVPPDLIARLTRPGGGSFAVSEASYGAAFALGNESALEVDIPLDAPSLELALTKTASRQRAMPGDVVFYTLNVRNADPSRIKRDVVVTDTPSRWLRLRAGSVRINGEAREDAVGFAPDGSALTIALGDLAGGETARIVYAVSVRPDAPPGRAVNAAKVEDALGRIARASAAVDIERETIADRMTIIGRVTAGECTLTDRERRGMPGVRVMLEDGSFAVTDADGRYHFEGVVPGTHVVAVSRMTLPEGAKLVDCIGSTRNAGSASSRFAIGQGGSLVVADFHAVLPAGSIEETAPPVELVARVRGEGAESGEPVPTGPEIAAAAASDPGDKWLALGDGEDGFLAPAVDANPRAPAIRVAVRHRRGQKVVLKIDGKDVDPLSFDGTETPESGKYAVSLWRGVPLVNERTVLEAQIINSFGMPSKSFTREVFFTTRPARVELVPGQSSLVADGRTRPVVAVRVLDRNNRPLREGVSGNFTLNAPYESADQLDRQQLNQLTGIAPGQARWVVEGDDGIARIELAPTMVSGSLQLDFTFDDGEIARRQELEAWIEPGDIEWTIVGLAEGTAGARSVADNMERSGRFDSDLGDNARVALYAKGRVLGKYLLTLAYDSAKQREDQRLLGTLDPQAYYTVFADASARRFDAASREKLYVRIETLTFYALYGDFQTAFNQTRLARYNRTATGVKGEARLGQVKAQGFAAEIASLLRREEIQGQGITGPYEIGSRRILPNSERVVLQVRDRFRSELIVSETELSRFIDYDIDLLSGTITFREPILSRDENLNPQFIVIEYETAGQGEARLNAGLRADWTSADGSVRIGASAISDAGSGATGEARTDIGALDVLARIGTGTEVRAELGVSRREGDNATGWLIEAQHQTGSLDLLAYAREVEADYGVGQQNGAEVGRRKVGLDGRVRLAEDLTLLSSMWQDDSLIDASRRRAAQGQINLTRRSTDLRIGITHFDDRLADGTNNTSTVLEAGATQRLMDNRLELSAATAIALDDAESIDLPARHRVGVRYAITQDVRIVGTYEIADGANIDSRQLLGGIETTPWRGGQVVTSIGQQTIGELGVRSFAAFGLSQTLQVTPELTLDATLDGNRTLNGAPDTSDLVNPLQPAASGGQLTGGQQFEDFTAVTFGGAWRKDRWSLVARGEYRDGEQADRMGVTFGAIRQLGAGSIVGSGATWTMAETRNGASSEIFDASIAFAHRPDASEVAMLGKLEFRSDAIEDAVAGQAGAAGRTALVVDGNSVTRRLVGSVSTNWSPRGWEADESGLRQQVRRDEYTLFLGARYNFDRFEETEFSGTTLIAGLDARIGLGESFELGASASVRTNIEDEVTDFAYGPTIGFSPVEGMLLTVGYNVDGFRDGDFAAARNTDKGVFAAVRMKFDNDLFASLGNALGIGGRR</sequence>
<dbReference type="GO" id="GO:0030246">
    <property type="term" value="F:carbohydrate binding"/>
    <property type="evidence" value="ECO:0007669"/>
    <property type="project" value="InterPro"/>
</dbReference>